<accession>A0ABT0KNY8</accession>
<evidence type="ECO:0000256" key="7">
    <source>
        <dbReference type="ARBA" id="ARBA00023306"/>
    </source>
</evidence>
<organism evidence="13 14">
    <name type="scientific">Shewanella electrodiphila</name>
    <dbReference type="NCBI Taxonomy" id="934143"/>
    <lineage>
        <taxon>Bacteria</taxon>
        <taxon>Pseudomonadati</taxon>
        <taxon>Pseudomonadota</taxon>
        <taxon>Gammaproteobacteria</taxon>
        <taxon>Alteromonadales</taxon>
        <taxon>Shewanellaceae</taxon>
        <taxon>Shewanella</taxon>
    </lineage>
</organism>
<evidence type="ECO:0000256" key="6">
    <source>
        <dbReference type="ARBA" id="ARBA00022984"/>
    </source>
</evidence>
<dbReference type="Pfam" id="PF08245">
    <property type="entry name" value="Mur_ligase_M"/>
    <property type="match status" value="1"/>
</dbReference>
<feature type="domain" description="Mur ligase N-terminal catalytic" evidence="10">
    <location>
        <begin position="2"/>
        <end position="103"/>
    </location>
</feature>
<proteinExistence type="inferred from homology"/>
<keyword evidence="2 9" id="KW-0132">Cell division</keyword>
<gene>
    <name evidence="9 13" type="primary">mpl</name>
    <name evidence="13" type="ORF">L2737_09555</name>
</gene>
<dbReference type="RefSeq" id="WP_248955577.1">
    <property type="nucleotide sequence ID" value="NZ_JAKIKU010000004.1"/>
</dbReference>
<comment type="function">
    <text evidence="9">Reutilizes the intact tripeptide L-alanyl-gamma-D-glutamyl-meso-diaminopimelate by linking it to UDP-N-acetylmuramate.</text>
</comment>
<dbReference type="SUPFAM" id="SSF51984">
    <property type="entry name" value="MurCD N-terminal domain"/>
    <property type="match status" value="1"/>
</dbReference>
<dbReference type="Gene3D" id="3.40.50.720">
    <property type="entry name" value="NAD(P)-binding Rossmann-like Domain"/>
    <property type="match status" value="1"/>
</dbReference>
<evidence type="ECO:0000256" key="1">
    <source>
        <dbReference type="ARBA" id="ARBA00022598"/>
    </source>
</evidence>
<dbReference type="InterPro" id="IPR005757">
    <property type="entry name" value="Mpl"/>
</dbReference>
<keyword evidence="9" id="KW-0460">Magnesium</keyword>
<comment type="similarity">
    <text evidence="9">Belongs to the MurCDEF family. Mpl subfamily.</text>
</comment>
<feature type="domain" description="Mur ligase C-terminal" evidence="11">
    <location>
        <begin position="325"/>
        <end position="452"/>
    </location>
</feature>
<dbReference type="InterPro" id="IPR036565">
    <property type="entry name" value="Mur-like_cat_sf"/>
</dbReference>
<dbReference type="Gene3D" id="3.40.1190.10">
    <property type="entry name" value="Mur-like, catalytic domain"/>
    <property type="match status" value="1"/>
</dbReference>
<dbReference type="InterPro" id="IPR013221">
    <property type="entry name" value="Mur_ligase_cen"/>
</dbReference>
<sequence length="466" mass="50549">MHVHILGICGTFMGGLALLARAMGHKVTGSDANVYPPMSTQLEEQGIELIQGFDPVQLGKEGENQPDLVVIGNAMSRGNPCVEAVLNRGIKYTSGPQFLSEYILPERWVLAVSGTHGKTSTSSMLAWVLEYCGYEPGFLIGGVPQNFGVSARLGNSPFFVVEADEYDSAFFDKRSKFVHYRPRTLVINNLEFDHADIFSDLAAIQRQFNHVIRTVPGEGKVIWPAEVDAVKEVIELGCWSEQEQFYASPTKGLQVAQGWYANTIAADGHEFEVMFDGESQGILNWGLIGQHNIENAVMAIAAARHVGVAPHHAIEALTKFSPPKRRLELLDTVNGIAVYDDFAHHPTAIETTLQGLRAKVGAGEKASGKLIVVLEPRSNTMKSGVHKDTLAESMSLADCAFLYQADNIGWDIETNMANASIPVTVSTDINDIIALVTATACEGDTIVIMSNGGFNGIHQKLIAALK</sequence>
<protein>
    <recommendedName>
        <fullName evidence="9">UDP-N-acetylmuramate--L-alanyl-gamma-D-glutamyl-meso-2,6-diaminoheptandioate ligase</fullName>
        <ecNumber evidence="9">6.3.2.45</ecNumber>
    </recommendedName>
    <alternativeName>
        <fullName evidence="9">Murein peptide ligase</fullName>
    </alternativeName>
    <alternativeName>
        <fullName evidence="9">UDP-N-acetylmuramate:L-alanyl-gamma-D-glutamyl-meso-diaminopimelate ligase</fullName>
    </alternativeName>
</protein>
<evidence type="ECO:0000313" key="13">
    <source>
        <dbReference type="EMBL" id="MCL1045570.1"/>
    </source>
</evidence>
<dbReference type="PANTHER" id="PTHR43445:SF5">
    <property type="entry name" value="UDP-N-ACETYLMURAMATE--L-ALANYL-GAMMA-D-GLUTAMYL-MESO-2,6-DIAMINOHEPTANDIOATE LIGASE"/>
    <property type="match status" value="1"/>
</dbReference>
<feature type="binding site" evidence="9">
    <location>
        <begin position="114"/>
        <end position="120"/>
    </location>
    <ligand>
        <name>ATP</name>
        <dbReference type="ChEBI" id="CHEBI:30616"/>
    </ligand>
</feature>
<evidence type="ECO:0000256" key="5">
    <source>
        <dbReference type="ARBA" id="ARBA00022960"/>
    </source>
</evidence>
<evidence type="ECO:0000256" key="4">
    <source>
        <dbReference type="ARBA" id="ARBA00022840"/>
    </source>
</evidence>
<keyword evidence="4 9" id="KW-0067">ATP-binding</keyword>
<evidence type="ECO:0000256" key="8">
    <source>
        <dbReference type="ARBA" id="ARBA00023316"/>
    </source>
</evidence>
<evidence type="ECO:0000259" key="11">
    <source>
        <dbReference type="Pfam" id="PF02875"/>
    </source>
</evidence>
<evidence type="ECO:0000256" key="2">
    <source>
        <dbReference type="ARBA" id="ARBA00022618"/>
    </source>
</evidence>
<dbReference type="InterPro" id="IPR050061">
    <property type="entry name" value="MurCDEF_pg_biosynth"/>
</dbReference>
<comment type="catalytic activity">
    <reaction evidence="9">
        <text>UDP-N-acetyl-alpha-D-muramate + L-alanyl-gamma-D-glutamyl-meso-2,6-diaminopimelate + ATP = UDP-N-acetyl-alpha-D-muramoyl-L-alanyl-gamma-D-glutamyl-meso-2,6-diaminopimelate + ADP + phosphate + H(+)</text>
        <dbReference type="Rhea" id="RHEA:29563"/>
        <dbReference type="ChEBI" id="CHEBI:15378"/>
        <dbReference type="ChEBI" id="CHEBI:30616"/>
        <dbReference type="ChEBI" id="CHEBI:43474"/>
        <dbReference type="ChEBI" id="CHEBI:61401"/>
        <dbReference type="ChEBI" id="CHEBI:70757"/>
        <dbReference type="ChEBI" id="CHEBI:83905"/>
        <dbReference type="ChEBI" id="CHEBI:456216"/>
        <dbReference type="EC" id="6.3.2.45"/>
    </reaction>
</comment>
<comment type="caution">
    <text evidence="13">The sequence shown here is derived from an EMBL/GenBank/DDBJ whole genome shotgun (WGS) entry which is preliminary data.</text>
</comment>
<keyword evidence="8 9" id="KW-0961">Cell wall biogenesis/degradation</keyword>
<keyword evidence="14" id="KW-1185">Reference proteome</keyword>
<dbReference type="Pfam" id="PF02875">
    <property type="entry name" value="Mur_ligase_C"/>
    <property type="match status" value="1"/>
</dbReference>
<dbReference type="PANTHER" id="PTHR43445">
    <property type="entry name" value="UDP-N-ACETYLMURAMATE--L-ALANINE LIGASE-RELATED"/>
    <property type="match status" value="1"/>
</dbReference>
<dbReference type="SUPFAM" id="SSF53244">
    <property type="entry name" value="MurD-like peptide ligases, peptide-binding domain"/>
    <property type="match status" value="1"/>
</dbReference>
<keyword evidence="1 9" id="KW-0436">Ligase</keyword>
<keyword evidence="3 9" id="KW-0547">Nucleotide-binding</keyword>
<dbReference type="Gene3D" id="3.90.190.20">
    <property type="entry name" value="Mur ligase, C-terminal domain"/>
    <property type="match status" value="1"/>
</dbReference>
<dbReference type="InterPro" id="IPR000713">
    <property type="entry name" value="Mur_ligase_N"/>
</dbReference>
<dbReference type="EMBL" id="JAKIKU010000004">
    <property type="protein sequence ID" value="MCL1045570.1"/>
    <property type="molecule type" value="Genomic_DNA"/>
</dbReference>
<keyword evidence="6 9" id="KW-0573">Peptidoglycan synthesis</keyword>
<keyword evidence="5 9" id="KW-0133">Cell shape</keyword>
<dbReference type="HAMAP" id="MF_02020">
    <property type="entry name" value="Mpl"/>
    <property type="match status" value="1"/>
</dbReference>
<dbReference type="NCBIfam" id="TIGR01081">
    <property type="entry name" value="mpl"/>
    <property type="match status" value="1"/>
</dbReference>
<dbReference type="InterPro" id="IPR036615">
    <property type="entry name" value="Mur_ligase_C_dom_sf"/>
</dbReference>
<keyword evidence="7 9" id="KW-0131">Cell cycle</keyword>
<dbReference type="SUPFAM" id="SSF53623">
    <property type="entry name" value="MurD-like peptide ligases, catalytic domain"/>
    <property type="match status" value="1"/>
</dbReference>
<evidence type="ECO:0000256" key="9">
    <source>
        <dbReference type="HAMAP-Rule" id="MF_02020"/>
    </source>
</evidence>
<dbReference type="Pfam" id="PF01225">
    <property type="entry name" value="Mur_ligase"/>
    <property type="match status" value="1"/>
</dbReference>
<dbReference type="GO" id="GO:0106418">
    <property type="term" value="F:UDP-N-acetylmuramate-L-alanyl-gamma-D-glutamyl-meso-2,6-diaminoheptanedioate ligase activity"/>
    <property type="evidence" value="ECO:0007669"/>
    <property type="project" value="UniProtKB-EC"/>
</dbReference>
<comment type="cofactor">
    <cofactor evidence="9">
        <name>Mg(2+)</name>
        <dbReference type="ChEBI" id="CHEBI:18420"/>
    </cofactor>
</comment>
<feature type="domain" description="Mur ligase central" evidence="12">
    <location>
        <begin position="112"/>
        <end position="303"/>
    </location>
</feature>
<dbReference type="Proteomes" id="UP001202134">
    <property type="component" value="Unassembled WGS sequence"/>
</dbReference>
<dbReference type="InterPro" id="IPR004101">
    <property type="entry name" value="Mur_ligase_C"/>
</dbReference>
<reference evidence="13 14" key="1">
    <citation type="submission" date="2022-01" db="EMBL/GenBank/DDBJ databases">
        <title>Whole genome-based taxonomy of the Shewanellaceae.</title>
        <authorList>
            <person name="Martin-Rodriguez A.J."/>
        </authorList>
    </citation>
    <scope>NUCLEOTIDE SEQUENCE [LARGE SCALE GENOMIC DNA]</scope>
    <source>
        <strain evidence="13 14">DSM 24955</strain>
    </source>
</reference>
<evidence type="ECO:0000313" key="14">
    <source>
        <dbReference type="Proteomes" id="UP001202134"/>
    </source>
</evidence>
<comment type="pathway">
    <text evidence="9">Cell wall biogenesis; peptidoglycan recycling.</text>
</comment>
<evidence type="ECO:0000259" key="10">
    <source>
        <dbReference type="Pfam" id="PF01225"/>
    </source>
</evidence>
<dbReference type="EC" id="6.3.2.45" evidence="9"/>
<evidence type="ECO:0000259" key="12">
    <source>
        <dbReference type="Pfam" id="PF08245"/>
    </source>
</evidence>
<evidence type="ECO:0000256" key="3">
    <source>
        <dbReference type="ARBA" id="ARBA00022741"/>
    </source>
</evidence>
<name>A0ABT0KNY8_9GAMM</name>